<dbReference type="Pfam" id="PF00413">
    <property type="entry name" value="Peptidase_M10"/>
    <property type="match status" value="1"/>
</dbReference>
<dbReference type="EMBL" id="MSIE01000034">
    <property type="protein sequence ID" value="OLF15977.1"/>
    <property type="molecule type" value="Genomic_DNA"/>
</dbReference>
<dbReference type="InterPro" id="IPR006026">
    <property type="entry name" value="Peptidase_Metallo"/>
</dbReference>
<sequence length="499" mass="55249">MADQQWYPAGTRPRILVNWSSFVAEGIPNDWQGPFTEAVVNAYTRWQHLAGVDLRFQFFGYTTNTESADGELVISMNRLHHPNESRLASTFGQYNRLIIVFHRRNGDGTPWNFVPRNAVSGEIEMQGVLTHELGHCLGLDHGSDPDATMFPAYGYHSCRFGPFADDVNRVRAVYPAFTRNRLRQLRSGDGGSSWGEVPNELTAHGHVHTRTNVGPGVVALPRSGLYAVGWSHTDGVPTWIRTDGDRFVFRGWVYYGGERSVHGPAYAADDDRTTLWAWVSGDDEGTLRLVASRSQARGWYWVGTPPGARTAGTPALCWTRVDGRSVWVLVWANFDRANQDATGLVLTSVSTDDGWTWSAPTVLDSRFRALSGVAVAATPDNRIEIALAWAPDHDANHADINTIRTFACAVEGTEVRVRDVLRLGERTRVQPALAYESSTDRFVMAWREQNFATSLNIAHRPAAGGDWSPLVRPGQSTHTAPALAASPEYGEVALWYGQE</sequence>
<dbReference type="GO" id="GO:0008270">
    <property type="term" value="F:zinc ion binding"/>
    <property type="evidence" value="ECO:0007669"/>
    <property type="project" value="InterPro"/>
</dbReference>
<dbReference type="GO" id="GO:0031012">
    <property type="term" value="C:extracellular matrix"/>
    <property type="evidence" value="ECO:0007669"/>
    <property type="project" value="InterPro"/>
</dbReference>
<evidence type="ECO:0000256" key="2">
    <source>
        <dbReference type="ARBA" id="ARBA00022723"/>
    </source>
</evidence>
<evidence type="ECO:0000313" key="6">
    <source>
        <dbReference type="EMBL" id="OLF15977.1"/>
    </source>
</evidence>
<evidence type="ECO:0000259" key="5">
    <source>
        <dbReference type="SMART" id="SM00235"/>
    </source>
</evidence>
<keyword evidence="4" id="KW-0862">Zinc</keyword>
<evidence type="ECO:0000313" key="7">
    <source>
        <dbReference type="Proteomes" id="UP000185596"/>
    </source>
</evidence>
<keyword evidence="3" id="KW-0378">Hydrolase</keyword>
<reference evidence="6 7" key="1">
    <citation type="submission" date="2016-12" db="EMBL/GenBank/DDBJ databases">
        <title>The draft genome sequence of Actinophytocola sp. 11-183.</title>
        <authorList>
            <person name="Wang W."/>
            <person name="Yuan L."/>
        </authorList>
    </citation>
    <scope>NUCLEOTIDE SEQUENCE [LARGE SCALE GENOMIC DNA]</scope>
    <source>
        <strain evidence="6 7">11-183</strain>
    </source>
</reference>
<dbReference type="GO" id="GO:0004222">
    <property type="term" value="F:metalloendopeptidase activity"/>
    <property type="evidence" value="ECO:0007669"/>
    <property type="project" value="InterPro"/>
</dbReference>
<dbReference type="InterPro" id="IPR001818">
    <property type="entry name" value="Pept_M10_metallopeptidase"/>
</dbReference>
<dbReference type="CDD" id="cd15482">
    <property type="entry name" value="Sialidase_non-viral"/>
    <property type="match status" value="1"/>
</dbReference>
<proteinExistence type="predicted"/>
<protein>
    <recommendedName>
        <fullName evidence="5">Peptidase metallopeptidase domain-containing protein</fullName>
    </recommendedName>
</protein>
<keyword evidence="7" id="KW-1185">Reference proteome</keyword>
<gene>
    <name evidence="6" type="ORF">BU204_18930</name>
</gene>
<dbReference type="Gene3D" id="3.40.390.10">
    <property type="entry name" value="Collagenase (Catalytic Domain)"/>
    <property type="match status" value="1"/>
</dbReference>
<dbReference type="STRING" id="1912961.BU204_18930"/>
<dbReference type="GO" id="GO:0006508">
    <property type="term" value="P:proteolysis"/>
    <property type="evidence" value="ECO:0007669"/>
    <property type="project" value="UniProtKB-KW"/>
</dbReference>
<name>A0A1Q8CNP2_9PSEU</name>
<dbReference type="SUPFAM" id="SSF50939">
    <property type="entry name" value="Sialidases"/>
    <property type="match status" value="1"/>
</dbReference>
<dbReference type="SUPFAM" id="SSF55486">
    <property type="entry name" value="Metalloproteases ('zincins'), catalytic domain"/>
    <property type="match status" value="1"/>
</dbReference>
<dbReference type="Proteomes" id="UP000185596">
    <property type="component" value="Unassembled WGS sequence"/>
</dbReference>
<keyword evidence="2" id="KW-0479">Metal-binding</keyword>
<dbReference type="InterPro" id="IPR021190">
    <property type="entry name" value="Pept_M10A"/>
</dbReference>
<dbReference type="SMART" id="SM00235">
    <property type="entry name" value="ZnMc"/>
    <property type="match status" value="1"/>
</dbReference>
<evidence type="ECO:0000256" key="1">
    <source>
        <dbReference type="ARBA" id="ARBA00022670"/>
    </source>
</evidence>
<dbReference type="PRINTS" id="PR00138">
    <property type="entry name" value="MATRIXIN"/>
</dbReference>
<dbReference type="RefSeq" id="WP_075127029.1">
    <property type="nucleotide sequence ID" value="NZ_MSIE01000034.1"/>
</dbReference>
<keyword evidence="1" id="KW-0645">Protease</keyword>
<dbReference type="InterPro" id="IPR024079">
    <property type="entry name" value="MetalloPept_cat_dom_sf"/>
</dbReference>
<dbReference type="Gene3D" id="2.120.10.10">
    <property type="match status" value="1"/>
</dbReference>
<dbReference type="AlphaFoldDB" id="A0A1Q8CNP2"/>
<dbReference type="OrthoDB" id="3691947at2"/>
<evidence type="ECO:0000256" key="3">
    <source>
        <dbReference type="ARBA" id="ARBA00022801"/>
    </source>
</evidence>
<organism evidence="6 7">
    <name type="scientific">Actinophytocola xanthii</name>
    <dbReference type="NCBI Taxonomy" id="1912961"/>
    <lineage>
        <taxon>Bacteria</taxon>
        <taxon>Bacillati</taxon>
        <taxon>Actinomycetota</taxon>
        <taxon>Actinomycetes</taxon>
        <taxon>Pseudonocardiales</taxon>
        <taxon>Pseudonocardiaceae</taxon>
    </lineage>
</organism>
<comment type="caution">
    <text evidence="6">The sequence shown here is derived from an EMBL/GenBank/DDBJ whole genome shotgun (WGS) entry which is preliminary data.</text>
</comment>
<evidence type="ECO:0000256" key="4">
    <source>
        <dbReference type="ARBA" id="ARBA00022833"/>
    </source>
</evidence>
<accession>A0A1Q8CNP2</accession>
<dbReference type="InterPro" id="IPR036278">
    <property type="entry name" value="Sialidase_sf"/>
</dbReference>
<feature type="domain" description="Peptidase metallopeptidase" evidence="5">
    <location>
        <begin position="42"/>
        <end position="176"/>
    </location>
</feature>